<organism evidence="1">
    <name type="scientific">Hyperionvirus sp</name>
    <dbReference type="NCBI Taxonomy" id="2487770"/>
    <lineage>
        <taxon>Viruses</taxon>
        <taxon>Varidnaviria</taxon>
        <taxon>Bamfordvirae</taxon>
        <taxon>Nucleocytoviricota</taxon>
        <taxon>Megaviricetes</taxon>
        <taxon>Imitervirales</taxon>
        <taxon>Mimiviridae</taxon>
        <taxon>Klosneuvirinae</taxon>
    </lineage>
</organism>
<gene>
    <name evidence="1" type="ORF">Hyperionvirus7_27</name>
</gene>
<accession>A0A3G5A852</accession>
<evidence type="ECO:0000313" key="1">
    <source>
        <dbReference type="EMBL" id="AYV83456.1"/>
    </source>
</evidence>
<name>A0A3G5A852_9VIRU</name>
<sequence>MKKPLCHCKHSEENDTFEAIDLLKGKIDKMRDKISQIKLVLCNHDPRIAESEVQLKSFFDIINDVKSESKAAWKSVADQAEVIGLLTKRIEVLENQPQPATLVEIFEVKPPVEPVVLAAVEQVVVEPAPVEPAVVEPAAVEQVAVQPAAVEPAVEQPAVEQVVEQPVEQELAAVEEPSSTLEIEKLSAKIEAEIVALTQNTFKYKTTDGKKKRHRNRRH</sequence>
<protein>
    <submittedName>
        <fullName evidence="1">Uncharacterized protein</fullName>
    </submittedName>
</protein>
<proteinExistence type="predicted"/>
<reference evidence="1" key="1">
    <citation type="submission" date="2018-10" db="EMBL/GenBank/DDBJ databases">
        <title>Hidden diversity of soil giant viruses.</title>
        <authorList>
            <person name="Schulz F."/>
            <person name="Alteio L."/>
            <person name="Goudeau D."/>
            <person name="Ryan E.M."/>
            <person name="Malmstrom R.R."/>
            <person name="Blanchard J."/>
            <person name="Woyke T."/>
        </authorList>
    </citation>
    <scope>NUCLEOTIDE SEQUENCE</scope>
    <source>
        <strain evidence="1">HYV1</strain>
    </source>
</reference>
<dbReference type="EMBL" id="MK072389">
    <property type="protein sequence ID" value="AYV83456.1"/>
    <property type="molecule type" value="Genomic_DNA"/>
</dbReference>